<organism evidence="2 3">
    <name type="scientific">Salipiger abyssi</name>
    <dbReference type="NCBI Taxonomy" id="1250539"/>
    <lineage>
        <taxon>Bacteria</taxon>
        <taxon>Pseudomonadati</taxon>
        <taxon>Pseudomonadota</taxon>
        <taxon>Alphaproteobacteria</taxon>
        <taxon>Rhodobacterales</taxon>
        <taxon>Roseobacteraceae</taxon>
        <taxon>Salipiger</taxon>
    </lineage>
</organism>
<dbReference type="PRINTS" id="PR00411">
    <property type="entry name" value="PNDRDTASEI"/>
</dbReference>
<reference evidence="2 3" key="1">
    <citation type="submission" date="2016-04" db="EMBL/GenBank/DDBJ databases">
        <title>Deep-sea bacteria in the southern Pacific.</title>
        <authorList>
            <person name="Tang K."/>
        </authorList>
    </citation>
    <scope>NUCLEOTIDE SEQUENCE [LARGE SCALE GENOMIC DNA]</scope>
    <source>
        <strain evidence="2 3">JLT2014</strain>
        <plasmid evidence="3">ppaby1</plasmid>
    </source>
</reference>
<gene>
    <name evidence="2" type="ORF">Ga0080574_TMP436</name>
</gene>
<dbReference type="EMBL" id="CP015091">
    <property type="protein sequence ID" value="APZ50770.1"/>
    <property type="molecule type" value="Genomic_DNA"/>
</dbReference>
<feature type="region of interest" description="Disordered" evidence="1">
    <location>
        <begin position="488"/>
        <end position="512"/>
    </location>
</feature>
<proteinExistence type="predicted"/>
<evidence type="ECO:0000313" key="2">
    <source>
        <dbReference type="EMBL" id="APZ50770.1"/>
    </source>
</evidence>
<geneLocation type="plasmid" evidence="3">
    <name>ppaby1</name>
</geneLocation>
<evidence type="ECO:0000313" key="3">
    <source>
        <dbReference type="Proteomes" id="UP000187059"/>
    </source>
</evidence>
<name>A0A1P8UN16_9RHOB</name>
<keyword evidence="2" id="KW-0614">Plasmid</keyword>
<dbReference type="Proteomes" id="UP000187059">
    <property type="component" value="Plasmid pPABY1"/>
</dbReference>
<protein>
    <submittedName>
        <fullName evidence="2">Putative flavoprotein involved in K+ transport</fullName>
    </submittedName>
</protein>
<dbReference type="PANTHER" id="PTHR42877">
    <property type="entry name" value="L-ORNITHINE N(5)-MONOOXYGENASE-RELATED"/>
    <property type="match status" value="1"/>
</dbReference>
<dbReference type="Gene3D" id="3.50.50.60">
    <property type="entry name" value="FAD/NAD(P)-binding domain"/>
    <property type="match status" value="2"/>
</dbReference>
<dbReference type="SUPFAM" id="SSF51905">
    <property type="entry name" value="FAD/NAD(P)-binding domain"/>
    <property type="match status" value="1"/>
</dbReference>
<dbReference type="AlphaFoldDB" id="A0A1P8UN16"/>
<dbReference type="Pfam" id="PF13738">
    <property type="entry name" value="Pyr_redox_3"/>
    <property type="match status" value="1"/>
</dbReference>
<accession>A0A1P8UN16</accession>
<dbReference type="PRINTS" id="PR00368">
    <property type="entry name" value="FADPNR"/>
</dbReference>
<dbReference type="InterPro" id="IPR051209">
    <property type="entry name" value="FAD-bind_Monooxygenase_sf"/>
</dbReference>
<keyword evidence="3" id="KW-1185">Reference proteome</keyword>
<dbReference type="RefSeq" id="WP_076694854.1">
    <property type="nucleotide sequence ID" value="NZ_CP015091.1"/>
</dbReference>
<dbReference type="InterPro" id="IPR036188">
    <property type="entry name" value="FAD/NAD-bd_sf"/>
</dbReference>
<sequence>MTEIENVLIVGSGGNAIAVAARLAEAGITDYRVITAHGDYGGAWWVNRYPGCGVDTPALDYQLECALGTPWTREFPMQPEILAYFQKVARDLGMYERTEFEVEMTSCRWDEARAAWEVETTRGPRRARHLILATGFLDDAVSNVIPGYDSFRGRYFHSQHWPSGYTGEGDRIAVIGSGSSGLQIVPAMQRAGAEVVVFQRTPNWILPQNQKVFTEEERAFIATNIDHIRKKRRENEEWRRAGYRADLELDPDADREAMFAEIEAQALAFLEQEVPDPELRKLLTPDYNFGCKRPGMSDDWFRALQQPNVELVPEAASAITEDGVVSRSGRAFEVDTIVMATGFRWGTSILDRVQRRDGLSVAEAQGGHPRAYKGIQVSMCPNLFLVGGGPNGRAKSLGGLRTGEIASHYIVTAIAHMEHAGVAALEVLEEAETEWKQRADTINARGAYSSGQCTNYLTDDFGNNMADWPGDDLDQIAQHTVFVAEHYREPSSAPVSKTRGEEETPQLSAAMR</sequence>
<dbReference type="KEGG" id="paby:Ga0080574_TMP436"/>
<evidence type="ECO:0000256" key="1">
    <source>
        <dbReference type="SAM" id="MobiDB-lite"/>
    </source>
</evidence>
<dbReference type="PANTHER" id="PTHR42877:SF4">
    <property type="entry name" value="FAD_NAD(P)-BINDING DOMAIN-CONTAINING PROTEIN-RELATED"/>
    <property type="match status" value="1"/>
</dbReference>